<dbReference type="PROSITE" id="PS00166">
    <property type="entry name" value="ENOYL_COA_HYDRATASE"/>
    <property type="match status" value="1"/>
</dbReference>
<comment type="similarity">
    <text evidence="1 2">Belongs to the enoyl-CoA hydratase/isomerase family.</text>
</comment>
<dbReference type="PANTHER" id="PTHR43802">
    <property type="entry name" value="ENOYL-COA HYDRATASE"/>
    <property type="match status" value="1"/>
</dbReference>
<dbReference type="Gene3D" id="3.90.226.10">
    <property type="entry name" value="2-enoyl-CoA Hydratase, Chain A, domain 1"/>
    <property type="match status" value="1"/>
</dbReference>
<dbReference type="OrthoDB" id="9795613at2"/>
<dbReference type="GO" id="GO:0003824">
    <property type="term" value="F:catalytic activity"/>
    <property type="evidence" value="ECO:0007669"/>
    <property type="project" value="InterPro"/>
</dbReference>
<dbReference type="PANTHER" id="PTHR43802:SF1">
    <property type="entry name" value="IP11341P-RELATED"/>
    <property type="match status" value="1"/>
</dbReference>
<dbReference type="RefSeq" id="WP_085462796.1">
    <property type="nucleotide sequence ID" value="NZ_FXBL01000004.1"/>
</dbReference>
<keyword evidence="4" id="KW-1185">Reference proteome</keyword>
<name>A0A1X7MTM4_9HYPH</name>
<evidence type="ECO:0000256" key="2">
    <source>
        <dbReference type="RuleBase" id="RU003707"/>
    </source>
</evidence>
<dbReference type="CDD" id="cd06558">
    <property type="entry name" value="crotonase-like"/>
    <property type="match status" value="1"/>
</dbReference>
<sequence>MSDLLLSRDGHVQIAEINRPPHNYFDRKLIALIADALEGADADDGIRATLLCANGKSFCAGADFAGNQPETPEERRADTRALYNEGLRIFRCAKPVVAAVQGHAIGGGLGVALSADFRVASPQTSFSANFTRIGFHPGFGLTVTLPELVGANNAALMFLTGRRVKGEEAYRIGLCDVLASEETLCEEAMKLAVEIAESSPLGVKSTRQTLRLGLVERIEERLNRELDEQSWLRETQDFAEGVRANAERRPAEFKSR</sequence>
<dbReference type="SUPFAM" id="SSF52096">
    <property type="entry name" value="ClpP/crotonase"/>
    <property type="match status" value="1"/>
</dbReference>
<dbReference type="InterPro" id="IPR001753">
    <property type="entry name" value="Enoyl-CoA_hydra/iso"/>
</dbReference>
<accession>A0A1X7MTM4</accession>
<dbReference type="AlphaFoldDB" id="A0A1X7MTM4"/>
<dbReference type="InterPro" id="IPR018376">
    <property type="entry name" value="Enoyl-CoA_hyd/isom_CS"/>
</dbReference>
<dbReference type="EMBL" id="FXBL01000004">
    <property type="protein sequence ID" value="SMH27688.1"/>
    <property type="molecule type" value="Genomic_DNA"/>
</dbReference>
<gene>
    <name evidence="3" type="ORF">SAMN02982922_0604</name>
</gene>
<proteinExistence type="inferred from homology"/>
<reference evidence="3 4" key="1">
    <citation type="submission" date="2017-04" db="EMBL/GenBank/DDBJ databases">
        <authorList>
            <person name="Afonso C.L."/>
            <person name="Miller P.J."/>
            <person name="Scott M.A."/>
            <person name="Spackman E."/>
            <person name="Goraichik I."/>
            <person name="Dimitrov K.M."/>
            <person name="Suarez D.L."/>
            <person name="Swayne D.E."/>
        </authorList>
    </citation>
    <scope>NUCLEOTIDE SEQUENCE [LARGE SCALE GENOMIC DNA]</scope>
    <source>
        <strain evidence="3 4">B5P</strain>
    </source>
</reference>
<organism evidence="3 4">
    <name type="scientific">Mesorhizobium australicum</name>
    <dbReference type="NCBI Taxonomy" id="536018"/>
    <lineage>
        <taxon>Bacteria</taxon>
        <taxon>Pseudomonadati</taxon>
        <taxon>Pseudomonadota</taxon>
        <taxon>Alphaproteobacteria</taxon>
        <taxon>Hyphomicrobiales</taxon>
        <taxon>Phyllobacteriaceae</taxon>
        <taxon>Mesorhizobium</taxon>
    </lineage>
</organism>
<dbReference type="InterPro" id="IPR029045">
    <property type="entry name" value="ClpP/crotonase-like_dom_sf"/>
</dbReference>
<protein>
    <submittedName>
        <fullName evidence="3">Enoyl-CoA hydratase/carnithine racemase</fullName>
    </submittedName>
</protein>
<evidence type="ECO:0000313" key="4">
    <source>
        <dbReference type="Proteomes" id="UP000193083"/>
    </source>
</evidence>
<dbReference type="Proteomes" id="UP000193083">
    <property type="component" value="Unassembled WGS sequence"/>
</dbReference>
<evidence type="ECO:0000256" key="1">
    <source>
        <dbReference type="ARBA" id="ARBA00005254"/>
    </source>
</evidence>
<evidence type="ECO:0000313" key="3">
    <source>
        <dbReference type="EMBL" id="SMH27688.1"/>
    </source>
</evidence>
<dbReference type="Pfam" id="PF00378">
    <property type="entry name" value="ECH_1"/>
    <property type="match status" value="1"/>
</dbReference>